<reference evidence="3" key="1">
    <citation type="submission" date="2016-09" db="EMBL/GenBank/DDBJ databases">
        <authorList>
            <person name="Jeantristanb JTB J.-T."/>
            <person name="Ricardo R."/>
        </authorList>
    </citation>
    <scope>NUCLEOTIDE SEQUENCE [LARGE SCALE GENOMIC DNA]</scope>
</reference>
<name>A0A238FAB2_9BASI</name>
<protein>
    <submittedName>
        <fullName evidence="2">BQ2448_147 protein</fullName>
    </submittedName>
</protein>
<dbReference type="Proteomes" id="UP000198372">
    <property type="component" value="Unassembled WGS sequence"/>
</dbReference>
<proteinExistence type="predicted"/>
<accession>A0A238FAB2</accession>
<gene>
    <name evidence="2" type="ORF">BQ2448_147</name>
</gene>
<dbReference type="EMBL" id="FMSP01000003">
    <property type="protein sequence ID" value="SCV68026.1"/>
    <property type="molecule type" value="Genomic_DNA"/>
</dbReference>
<sequence length="434" mass="48381">MGRVCVARRKSSKTLAGKRSGPEATDWLIEFSGQEQATSVAKVVKIFEKCMILISAHEADTLIGASTRLGGIGDLPLQAKRTLIASRDSDYLMMIGSAEARYRLIPSTKHHVTRMVDLGLLDGLLLGCDSLRAGVKGIGPASLVKLPRVGLQLSTWTNGYHQATRMLQLDPSTTEPKLAQNIRDICDTINSIRELYHFFRGDLFLKEPNVPVVEYSSRVLFENTSFDGQRHSHRQFDNAQDRRKTPLLQGPRFQVQKLSPVPALANIGDQRLRHAAAAVRRVEARQPARSTSTRKLAIEGAIKAQRYQLLTPEHKLVECASKRSGKPKEKPQAASELKATTAKQLSRSLFTSDAPKPTGDDYKAFPGADVYKMCTMSSAFEDMVRETDGEGPALAIETKKRRRIRKQMARRKKKTRTQGWQQDSNQANDRMSID</sequence>
<evidence type="ECO:0000313" key="3">
    <source>
        <dbReference type="Proteomes" id="UP000198372"/>
    </source>
</evidence>
<keyword evidence="3" id="KW-1185">Reference proteome</keyword>
<evidence type="ECO:0000256" key="1">
    <source>
        <dbReference type="SAM" id="MobiDB-lite"/>
    </source>
</evidence>
<evidence type="ECO:0000313" key="2">
    <source>
        <dbReference type="EMBL" id="SCV68026.1"/>
    </source>
</evidence>
<feature type="compositionally biased region" description="Polar residues" evidence="1">
    <location>
        <begin position="417"/>
        <end position="434"/>
    </location>
</feature>
<feature type="region of interest" description="Disordered" evidence="1">
    <location>
        <begin position="321"/>
        <end position="359"/>
    </location>
</feature>
<feature type="region of interest" description="Disordered" evidence="1">
    <location>
        <begin position="391"/>
        <end position="434"/>
    </location>
</feature>
<feature type="compositionally biased region" description="Polar residues" evidence="1">
    <location>
        <begin position="341"/>
        <end position="351"/>
    </location>
</feature>
<dbReference type="OrthoDB" id="2540228at2759"/>
<dbReference type="AlphaFoldDB" id="A0A238FAB2"/>
<feature type="compositionally biased region" description="Basic residues" evidence="1">
    <location>
        <begin position="399"/>
        <end position="416"/>
    </location>
</feature>
<organism evidence="2 3">
    <name type="scientific">Microbotryum intermedium</name>
    <dbReference type="NCBI Taxonomy" id="269621"/>
    <lineage>
        <taxon>Eukaryota</taxon>
        <taxon>Fungi</taxon>
        <taxon>Dikarya</taxon>
        <taxon>Basidiomycota</taxon>
        <taxon>Pucciniomycotina</taxon>
        <taxon>Microbotryomycetes</taxon>
        <taxon>Microbotryales</taxon>
        <taxon>Microbotryaceae</taxon>
        <taxon>Microbotryum</taxon>
    </lineage>
</organism>
<feature type="compositionally biased region" description="Basic and acidic residues" evidence="1">
    <location>
        <begin position="321"/>
        <end position="331"/>
    </location>
</feature>